<evidence type="ECO:0000313" key="4">
    <source>
        <dbReference type="Proteomes" id="UP000316806"/>
    </source>
</evidence>
<feature type="transmembrane region" description="Helical" evidence="2">
    <location>
        <begin position="826"/>
        <end position="847"/>
    </location>
</feature>
<feature type="transmembrane region" description="Helical" evidence="2">
    <location>
        <begin position="588"/>
        <end position="609"/>
    </location>
</feature>
<feature type="transmembrane region" description="Helical" evidence="2">
    <location>
        <begin position="460"/>
        <end position="483"/>
    </location>
</feature>
<feature type="region of interest" description="Disordered" evidence="1">
    <location>
        <begin position="927"/>
        <end position="946"/>
    </location>
</feature>
<evidence type="ECO:0000256" key="1">
    <source>
        <dbReference type="SAM" id="MobiDB-lite"/>
    </source>
</evidence>
<keyword evidence="2" id="KW-1133">Transmembrane helix</keyword>
<feature type="transmembrane region" description="Helical" evidence="2">
    <location>
        <begin position="401"/>
        <end position="420"/>
    </location>
</feature>
<name>A0A516RH26_STRST</name>
<evidence type="ECO:0000313" key="3">
    <source>
        <dbReference type="EMBL" id="QDQ14960.1"/>
    </source>
</evidence>
<organism evidence="3 4">
    <name type="scientific">Streptomyces spectabilis</name>
    <dbReference type="NCBI Taxonomy" id="68270"/>
    <lineage>
        <taxon>Bacteria</taxon>
        <taxon>Bacillati</taxon>
        <taxon>Actinomycetota</taxon>
        <taxon>Actinomycetes</taxon>
        <taxon>Kitasatosporales</taxon>
        <taxon>Streptomycetaceae</taxon>
        <taxon>Streptomyces</taxon>
    </lineage>
</organism>
<feature type="transmembrane region" description="Helical" evidence="2">
    <location>
        <begin position="503"/>
        <end position="528"/>
    </location>
</feature>
<accession>A0A516RH26</accession>
<proteinExistence type="predicted"/>
<feature type="transmembrane region" description="Helical" evidence="2">
    <location>
        <begin position="372"/>
        <end position="389"/>
    </location>
</feature>
<keyword evidence="2" id="KW-0472">Membrane</keyword>
<feature type="transmembrane region" description="Helical" evidence="2">
    <location>
        <begin position="645"/>
        <end position="665"/>
    </location>
</feature>
<dbReference type="EMBL" id="CP040916">
    <property type="protein sequence ID" value="QDQ14960.1"/>
    <property type="molecule type" value="Genomic_DNA"/>
</dbReference>
<feature type="transmembrane region" description="Helical" evidence="2">
    <location>
        <begin position="317"/>
        <end position="335"/>
    </location>
</feature>
<evidence type="ECO:0000256" key="2">
    <source>
        <dbReference type="SAM" id="Phobius"/>
    </source>
</evidence>
<dbReference type="RefSeq" id="WP_144322164.1">
    <property type="nucleotide sequence ID" value="NZ_CP040916.1"/>
</dbReference>
<protein>
    <submittedName>
        <fullName evidence="3">Uncharacterized protein</fullName>
    </submittedName>
</protein>
<sequence>MGAARGVRHGVARAARATAALLLCGVVAACVTWASDEWGDTARAQVLAQRTEVQRPRLPNPWWAEKRIEASGHIPVGSPADTPREGSSGEIAVRVERTHEKSWRALVHYRLRLRAADPLANRLRARPEQFAQVSSRMPGGYATAVALHGGARQPGYPSWCTVSQPSARDSVTVTAEHRTTLTGVMTANGLTYAINSSFNDEKGDLVPRVRLPGHWAWRIEVPRGWGLSVTGTPTRQKARTVEFVLADTDRANNLGTVTASLLTSRETSFPAADSPAPRDPPGSSPEALLSLAALAVVACAALAGYRTAPGGGPRAVPLVPLAVAGLAVAVGALLLDSYSTNWKVLSWLWGAVLYSHIGLVSEPLPMESRTQGALLGTVLFVLPVLTVVVSHRRRGARCPAVVEAGVLAAPTAALVLLAWLMGGGTWTRAVVTCLVTATLAACVVYAVLRLRLCGDAARPWAVPIALAAWTAAVSCVVLQVLPWETELATPFTGQWLFTGRSAGASWPLLFTLLVPWVTALLLVVVPLLPPAARIGWSGRLALAAVLVPALLPWWTTMNSEHRPATSDLFAQLAGQWPGDSLVYGVRTIAPAAQVMWCATVAALLAQLYATGVEKGRWGSGARRNCLTLLLFAAAATVIGAPDSWLPYWTTAAALLVAWAGAHLLLPSGRAERARQLHGLSGAAHARLLNSLARALLFAEGRHRFLTSSRGTLADTSLPADSWEEKWQSLRQPTAADAARETARLKAVALGGSAGRTAWSNGVAAAAATALLTLPWTAWTAWQAEGYSGVPESVTVAGAPTCVWLAHGFTYGYLYPWLRGNTPVGKAGWLWAVMSAVQLLLLVPRLRVPQGPTALSVFLILAQSTVMALGLALYWEMRLVRRADLLWGHIRNFRRLSSLATPVSAVLVAAVAAVATVLATTWANNVTAPVETPSPSHSTTTAPPKEP</sequence>
<feature type="transmembrane region" description="Helical" evidence="2">
    <location>
        <begin position="793"/>
        <end position="814"/>
    </location>
</feature>
<feature type="transmembrane region" description="Helical" evidence="2">
    <location>
        <begin position="621"/>
        <end position="639"/>
    </location>
</feature>
<feature type="transmembrane region" description="Helical" evidence="2">
    <location>
        <begin position="540"/>
        <end position="557"/>
    </location>
</feature>
<dbReference type="Proteomes" id="UP000316806">
    <property type="component" value="Chromosome"/>
</dbReference>
<dbReference type="PROSITE" id="PS51257">
    <property type="entry name" value="PROKAR_LIPOPROTEIN"/>
    <property type="match status" value="1"/>
</dbReference>
<feature type="transmembrane region" description="Helical" evidence="2">
    <location>
        <begin position="853"/>
        <end position="874"/>
    </location>
</feature>
<feature type="transmembrane region" description="Helical" evidence="2">
    <location>
        <begin position="426"/>
        <end position="448"/>
    </location>
</feature>
<gene>
    <name evidence="3" type="ORF">FH965_34075</name>
</gene>
<feature type="transmembrane region" description="Helical" evidence="2">
    <location>
        <begin position="287"/>
        <end position="305"/>
    </location>
</feature>
<feature type="transmembrane region" description="Helical" evidence="2">
    <location>
        <begin position="895"/>
        <end position="918"/>
    </location>
</feature>
<feature type="transmembrane region" description="Helical" evidence="2">
    <location>
        <begin position="762"/>
        <end position="781"/>
    </location>
</feature>
<keyword evidence="2" id="KW-0812">Transmembrane</keyword>
<dbReference type="AlphaFoldDB" id="A0A516RH26"/>
<reference evidence="3 4" key="1">
    <citation type="journal article" date="2019" name="J. Ind. Microbiol. Biotechnol.">
        <title>The complete genomic sequence of Streptomyces spectabilis NRRL-2792 and identification of secondary metabolite biosynthetic gene clusters.</title>
        <authorList>
            <person name="Sinha A."/>
            <person name="Phillips-Salemka S."/>
            <person name="Niraula T.A."/>
            <person name="Short K.A."/>
            <person name="Niraula N.P."/>
        </authorList>
    </citation>
    <scope>NUCLEOTIDE SEQUENCE [LARGE SCALE GENOMIC DNA]</scope>
    <source>
        <strain evidence="3 4">NRRL 2792</strain>
    </source>
</reference>